<evidence type="ECO:0000313" key="4">
    <source>
        <dbReference type="Proteomes" id="UP000346198"/>
    </source>
</evidence>
<dbReference type="GO" id="GO:0005976">
    <property type="term" value="P:polysaccharide metabolic process"/>
    <property type="evidence" value="ECO:0007669"/>
    <property type="project" value="TreeGrafter"/>
</dbReference>
<evidence type="ECO:0000259" key="2">
    <source>
        <dbReference type="Pfam" id="PF05448"/>
    </source>
</evidence>
<dbReference type="SUPFAM" id="SSF53474">
    <property type="entry name" value="alpha/beta-Hydrolases"/>
    <property type="match status" value="1"/>
</dbReference>
<dbReference type="GO" id="GO:0052689">
    <property type="term" value="F:carboxylic ester hydrolase activity"/>
    <property type="evidence" value="ECO:0007669"/>
    <property type="project" value="TreeGrafter"/>
</dbReference>
<dbReference type="PANTHER" id="PTHR40111">
    <property type="entry name" value="CEPHALOSPORIN-C DEACETYLASE"/>
    <property type="match status" value="1"/>
</dbReference>
<keyword evidence="4" id="KW-1185">Reference proteome</keyword>
<feature type="domain" description="Acetyl xylan esterase" evidence="2">
    <location>
        <begin position="1"/>
        <end position="151"/>
    </location>
</feature>
<evidence type="ECO:0000256" key="1">
    <source>
        <dbReference type="PIRSR" id="PIRSR639069-1"/>
    </source>
</evidence>
<reference evidence="3 4" key="1">
    <citation type="submission" date="2019-04" db="EMBL/GenBank/DDBJ databases">
        <authorList>
            <person name="Van Vliet M D."/>
        </authorList>
    </citation>
    <scope>NUCLEOTIDE SEQUENCE [LARGE SCALE GENOMIC DNA]</scope>
    <source>
        <strain evidence="3 4">F21</strain>
    </source>
</reference>
<feature type="active site" description="Charge relay system" evidence="1">
    <location>
        <position position="136"/>
    </location>
</feature>
<protein>
    <submittedName>
        <fullName evidence="3">Cephalosporin-C deacetylase</fullName>
    </submittedName>
</protein>
<dbReference type="Proteomes" id="UP000346198">
    <property type="component" value="Unassembled WGS sequence"/>
</dbReference>
<dbReference type="InterPro" id="IPR008391">
    <property type="entry name" value="AXE1_dom"/>
</dbReference>
<dbReference type="AlphaFoldDB" id="A0A6C2UG05"/>
<name>A0A6C2UG05_9BACT</name>
<dbReference type="InterPro" id="IPR039069">
    <property type="entry name" value="CE7"/>
</dbReference>
<feature type="active site" description="Charge relay system" evidence="1">
    <location>
        <position position="107"/>
    </location>
</feature>
<dbReference type="PANTHER" id="PTHR40111:SF1">
    <property type="entry name" value="CEPHALOSPORIN-C DEACETYLASE"/>
    <property type="match status" value="1"/>
</dbReference>
<dbReference type="Gene3D" id="3.40.50.1820">
    <property type="entry name" value="alpha/beta hydrolase"/>
    <property type="match status" value="1"/>
</dbReference>
<evidence type="ECO:0000313" key="3">
    <source>
        <dbReference type="EMBL" id="VGO18146.1"/>
    </source>
</evidence>
<proteinExistence type="predicted"/>
<gene>
    <name evidence="3" type="primary">axeA_1</name>
    <name evidence="3" type="ORF">SCARR_00197</name>
</gene>
<dbReference type="InterPro" id="IPR029058">
    <property type="entry name" value="AB_hydrolase_fold"/>
</dbReference>
<dbReference type="EMBL" id="CAAHFH010000001">
    <property type="protein sequence ID" value="VGO18146.1"/>
    <property type="molecule type" value="Genomic_DNA"/>
</dbReference>
<dbReference type="Pfam" id="PF05448">
    <property type="entry name" value="AXE1"/>
    <property type="match status" value="1"/>
</dbReference>
<sequence>MAMDGVDETRVGAMGGSQGGALALAGAALEPRIARVVSLHPFLCDYKRVWEMDLAVDAYSELKDFFRKFDPQHKREDEIFKKLGYIDVQHHAASIAADVLFGATLSDTICPPSTQFAAYNKIRAEKSIEVYPDFGHEPPPGFWDSTFNFMMGL</sequence>
<feature type="active site" description="Nucleophile" evidence="1">
    <location>
        <position position="17"/>
    </location>
</feature>
<organism evidence="3 4">
    <name type="scientific">Pontiella sulfatireligans</name>
    <dbReference type="NCBI Taxonomy" id="2750658"/>
    <lineage>
        <taxon>Bacteria</taxon>
        <taxon>Pseudomonadati</taxon>
        <taxon>Kiritimatiellota</taxon>
        <taxon>Kiritimatiellia</taxon>
        <taxon>Kiritimatiellales</taxon>
        <taxon>Pontiellaceae</taxon>
        <taxon>Pontiella</taxon>
    </lineage>
</organism>
<accession>A0A6C2UG05</accession>